<evidence type="ECO:0000313" key="5">
    <source>
        <dbReference type="EMBL" id="GFR88621.1"/>
    </source>
</evidence>
<gene>
    <name evidence="5" type="ORF">ElyMa_000774500</name>
</gene>
<feature type="region of interest" description="Disordered" evidence="4">
    <location>
        <begin position="1"/>
        <end position="29"/>
    </location>
</feature>
<evidence type="ECO:0000256" key="4">
    <source>
        <dbReference type="SAM" id="MobiDB-lite"/>
    </source>
</evidence>
<feature type="region of interest" description="Disordered" evidence="4">
    <location>
        <begin position="53"/>
        <end position="85"/>
    </location>
</feature>
<keyword evidence="2" id="KW-1208">Phospholipid metabolism</keyword>
<keyword evidence="1" id="KW-0444">Lipid biosynthesis</keyword>
<protein>
    <submittedName>
        <fullName evidence="5">Choline/ethanolamine kinase</fullName>
    </submittedName>
</protein>
<dbReference type="AlphaFoldDB" id="A0AAV4GU47"/>
<reference evidence="5 6" key="1">
    <citation type="journal article" date="2021" name="Elife">
        <title>Chloroplast acquisition without the gene transfer in kleptoplastic sea slugs, Plakobranchus ocellatus.</title>
        <authorList>
            <person name="Maeda T."/>
            <person name="Takahashi S."/>
            <person name="Yoshida T."/>
            <person name="Shimamura S."/>
            <person name="Takaki Y."/>
            <person name="Nagai Y."/>
            <person name="Toyoda A."/>
            <person name="Suzuki Y."/>
            <person name="Arimoto A."/>
            <person name="Ishii H."/>
            <person name="Satoh N."/>
            <person name="Nishiyama T."/>
            <person name="Hasebe M."/>
            <person name="Maruyama T."/>
            <person name="Minagawa J."/>
            <person name="Obokata J."/>
            <person name="Shigenobu S."/>
        </authorList>
    </citation>
    <scope>NUCLEOTIDE SEQUENCE [LARGE SCALE GENOMIC DNA]</scope>
</reference>
<keyword evidence="1" id="KW-0594">Phospholipid biosynthesis</keyword>
<dbReference type="GO" id="GO:0004305">
    <property type="term" value="F:ethanolamine kinase activity"/>
    <property type="evidence" value="ECO:0007669"/>
    <property type="project" value="TreeGrafter"/>
</dbReference>
<keyword evidence="5" id="KW-0808">Transferase</keyword>
<evidence type="ECO:0000256" key="1">
    <source>
        <dbReference type="ARBA" id="ARBA00023209"/>
    </source>
</evidence>
<proteinExistence type="inferred from homology"/>
<keyword evidence="6" id="KW-1185">Reference proteome</keyword>
<dbReference type="GO" id="GO:0006646">
    <property type="term" value="P:phosphatidylethanolamine biosynthetic process"/>
    <property type="evidence" value="ECO:0007669"/>
    <property type="project" value="TreeGrafter"/>
</dbReference>
<organism evidence="5 6">
    <name type="scientific">Elysia marginata</name>
    <dbReference type="NCBI Taxonomy" id="1093978"/>
    <lineage>
        <taxon>Eukaryota</taxon>
        <taxon>Metazoa</taxon>
        <taxon>Spiralia</taxon>
        <taxon>Lophotrochozoa</taxon>
        <taxon>Mollusca</taxon>
        <taxon>Gastropoda</taxon>
        <taxon>Heterobranchia</taxon>
        <taxon>Euthyneura</taxon>
        <taxon>Panpulmonata</taxon>
        <taxon>Sacoglossa</taxon>
        <taxon>Placobranchoidea</taxon>
        <taxon>Plakobranchidae</taxon>
        <taxon>Elysia</taxon>
    </lineage>
</organism>
<evidence type="ECO:0000256" key="3">
    <source>
        <dbReference type="ARBA" id="ARBA00038211"/>
    </source>
</evidence>
<comment type="similarity">
    <text evidence="3">Belongs to the choline/ethanolamine kinase family.</text>
</comment>
<dbReference type="PANTHER" id="PTHR22603">
    <property type="entry name" value="CHOLINE/ETHANOALAMINE KINASE"/>
    <property type="match status" value="1"/>
</dbReference>
<name>A0AAV4GU47_9GAST</name>
<dbReference type="Gene3D" id="3.90.1200.10">
    <property type="match status" value="1"/>
</dbReference>
<evidence type="ECO:0000256" key="2">
    <source>
        <dbReference type="ARBA" id="ARBA00023264"/>
    </source>
</evidence>
<dbReference type="PANTHER" id="PTHR22603:SF93">
    <property type="entry name" value="RE24176P"/>
    <property type="match status" value="1"/>
</dbReference>
<dbReference type="Pfam" id="PF01633">
    <property type="entry name" value="Choline_kinase"/>
    <property type="match status" value="1"/>
</dbReference>
<accession>A0AAV4GU47</accession>
<evidence type="ECO:0000313" key="6">
    <source>
        <dbReference type="Proteomes" id="UP000762676"/>
    </source>
</evidence>
<keyword evidence="5" id="KW-0418">Kinase</keyword>
<dbReference type="SUPFAM" id="SSF56112">
    <property type="entry name" value="Protein kinase-like (PK-like)"/>
    <property type="match status" value="1"/>
</dbReference>
<keyword evidence="1" id="KW-0443">Lipid metabolism</keyword>
<dbReference type="InterPro" id="IPR011009">
    <property type="entry name" value="Kinase-like_dom_sf"/>
</dbReference>
<comment type="caution">
    <text evidence="5">The sequence shown here is derived from an EMBL/GenBank/DDBJ whole genome shotgun (WGS) entry which is preliminary data.</text>
</comment>
<dbReference type="GO" id="GO:0005737">
    <property type="term" value="C:cytoplasm"/>
    <property type="evidence" value="ECO:0007669"/>
    <property type="project" value="TreeGrafter"/>
</dbReference>
<dbReference type="Gene3D" id="3.30.200.20">
    <property type="entry name" value="Phosphorylase Kinase, domain 1"/>
    <property type="match status" value="1"/>
</dbReference>
<dbReference type="GO" id="GO:0004103">
    <property type="term" value="F:choline kinase activity"/>
    <property type="evidence" value="ECO:0007669"/>
    <property type="project" value="TreeGrafter"/>
</dbReference>
<sequence length="451" mass="51686">MNTRRVSSRAELSTMTAENHQNGVSHDHCITDSANTNNCKTKERVPLHPTAAKLRRMSTSEDSQDNCNETDRPIDPPNSQRSKDVVTDEMVRRRAFRWCQDSIGGAWLGVASENELIITHISGGMSNYLYLIALPPGTKPVNGEPMDVLLRIYGQISKSTLDFLVHNSVVFALLAERNLGPKPFGMYHDGRIEEFIKGRPLVPTDLRKPHVMNLVAEKLARFHSLDMPLCKKPRWFKSMVRGWIKDVQNNPETYKMAKDALEKMSPNFDLETEFKDLLRTASNLNCPVVFCHNDLQGGNVLFADQSSDTVPAKITIIDWEYAHYNFRGFDLGNHFNEWMFDYSSTGKPGFEHNFKHYPSREEQFHFFRAYLKATEGEGRVSDEMKDAELWSLYRETNTLALHSHFLWGVWAIVQSLTSSIDFDYVAYSLTRFQAYFDMKAKLPQMLASCES</sequence>
<dbReference type="EMBL" id="BMAT01001580">
    <property type="protein sequence ID" value="GFR88621.1"/>
    <property type="molecule type" value="Genomic_DNA"/>
</dbReference>
<feature type="compositionally biased region" description="Polar residues" evidence="4">
    <location>
        <begin position="1"/>
        <end position="24"/>
    </location>
</feature>
<dbReference type="Proteomes" id="UP000762676">
    <property type="component" value="Unassembled WGS sequence"/>
</dbReference>